<reference evidence="2 3" key="1">
    <citation type="submission" date="2015-09" db="EMBL/GenBank/DDBJ databases">
        <authorList>
            <consortium name="Swine Surveillance"/>
        </authorList>
    </citation>
    <scope>NUCLEOTIDE SEQUENCE [LARGE SCALE GENOMIC DNA]</scope>
    <source>
        <strain evidence="2 3">16</strain>
    </source>
</reference>
<protein>
    <recommendedName>
        <fullName evidence="1">HTH cro/C1-type domain-containing protein</fullName>
    </recommendedName>
</protein>
<gene>
    <name evidence="2" type="ORF">ABB55_27710</name>
</gene>
<dbReference type="InterPro" id="IPR001387">
    <property type="entry name" value="Cro/C1-type_HTH"/>
</dbReference>
<feature type="domain" description="HTH cro/C1-type" evidence="1">
    <location>
        <begin position="22"/>
        <end position="46"/>
    </location>
</feature>
<accession>A0A0N8GFX7</accession>
<dbReference type="Pfam" id="PF13384">
    <property type="entry name" value="HTH_23"/>
    <property type="match status" value="1"/>
</dbReference>
<dbReference type="InterPro" id="IPR036388">
    <property type="entry name" value="WH-like_DNA-bd_sf"/>
</dbReference>
<keyword evidence="3" id="KW-1185">Reference proteome</keyword>
<dbReference type="CDD" id="cd00093">
    <property type="entry name" value="HTH_XRE"/>
    <property type="match status" value="1"/>
</dbReference>
<evidence type="ECO:0000259" key="1">
    <source>
        <dbReference type="PROSITE" id="PS50943"/>
    </source>
</evidence>
<comment type="caution">
    <text evidence="2">The sequence shown here is derived from an EMBL/GenBank/DDBJ whole genome shotgun (WGS) entry which is preliminary data.</text>
</comment>
<sequence length="295" mass="30452">MRRMSLWDAMDSAARAGAVRSRLARGLGQDAVAAELGISRQTVSRWAGLGCGAREAPRLEVAALVPGDLAARNAEVVRLAGRGASGPQIAAALGMTPSAVSGVLHRAREKGDRDARCRAGRFGVTVDPAVRDAVLAGVRAGHSLGRIAAAVGKSKGKVRGIVDRHWPADEPRPQLADGFGRILPRRAEAGSALRPAVGRASGARAVRRAPEPPAAGTVVALIDRRRDQCAYPTDTRDAAGLMQVCGGAIEDGGAWCAWHRRIVYVSPADRAREAAAREAAVAQAIGVAQAAGGAA</sequence>
<name>A0A0N8GFX7_9HYPH</name>
<evidence type="ECO:0000313" key="3">
    <source>
        <dbReference type="Proteomes" id="UP000048984"/>
    </source>
</evidence>
<proteinExistence type="predicted"/>
<dbReference type="EMBL" id="LJYW01000001">
    <property type="protein sequence ID" value="KPL55553.1"/>
    <property type="molecule type" value="Genomic_DNA"/>
</dbReference>
<dbReference type="PROSITE" id="PS50943">
    <property type="entry name" value="HTH_CROC1"/>
    <property type="match status" value="1"/>
</dbReference>
<dbReference type="STRING" id="665126.ABB55_27710"/>
<organism evidence="2 3">
    <name type="scientific">Prosthecodimorpha hirschii</name>
    <dbReference type="NCBI Taxonomy" id="665126"/>
    <lineage>
        <taxon>Bacteria</taxon>
        <taxon>Pseudomonadati</taxon>
        <taxon>Pseudomonadota</taxon>
        <taxon>Alphaproteobacteria</taxon>
        <taxon>Hyphomicrobiales</taxon>
        <taxon>Ancalomicrobiaceae</taxon>
        <taxon>Prosthecodimorpha</taxon>
    </lineage>
</organism>
<reference evidence="2 3" key="2">
    <citation type="submission" date="2015-10" db="EMBL/GenBank/DDBJ databases">
        <title>Draft Genome Sequence of Prosthecomicrobium hirschii ATCC 27832.</title>
        <authorList>
            <person name="Daniel J."/>
            <person name="Givan S.A."/>
            <person name="Brun Y.V."/>
            <person name="Brown P.J."/>
        </authorList>
    </citation>
    <scope>NUCLEOTIDE SEQUENCE [LARGE SCALE GENOMIC DNA]</scope>
    <source>
        <strain evidence="2 3">16</strain>
    </source>
</reference>
<evidence type="ECO:0000313" key="2">
    <source>
        <dbReference type="EMBL" id="KPL55553.1"/>
    </source>
</evidence>
<dbReference type="Gene3D" id="1.10.10.10">
    <property type="entry name" value="Winged helix-like DNA-binding domain superfamily/Winged helix DNA-binding domain"/>
    <property type="match status" value="1"/>
</dbReference>
<dbReference type="Proteomes" id="UP000048984">
    <property type="component" value="Unassembled WGS sequence"/>
</dbReference>
<dbReference type="AlphaFoldDB" id="A0A0N8GFX7"/>